<feature type="region of interest" description="Disordered" evidence="1">
    <location>
        <begin position="119"/>
        <end position="389"/>
    </location>
</feature>
<dbReference type="EMBL" id="JAGTJQ010000013">
    <property type="protein sequence ID" value="KAH7014131.1"/>
    <property type="molecule type" value="Genomic_DNA"/>
</dbReference>
<feature type="compositionally biased region" description="Low complexity" evidence="1">
    <location>
        <begin position="168"/>
        <end position="181"/>
    </location>
</feature>
<evidence type="ECO:0000313" key="2">
    <source>
        <dbReference type="EMBL" id="KAH7014131.1"/>
    </source>
</evidence>
<feature type="compositionally biased region" description="Basic and acidic residues" evidence="1">
    <location>
        <begin position="217"/>
        <end position="228"/>
    </location>
</feature>
<dbReference type="RefSeq" id="XP_046005098.1">
    <property type="nucleotide sequence ID" value="XM_046155737.1"/>
</dbReference>
<comment type="caution">
    <text evidence="2">The sequence shown here is derived from an EMBL/GenBank/DDBJ whole genome shotgun (WGS) entry which is preliminary data.</text>
</comment>
<protein>
    <submittedName>
        <fullName evidence="2">Uncharacterized protein</fullName>
    </submittedName>
</protein>
<feature type="compositionally biased region" description="Basic residues" evidence="1">
    <location>
        <begin position="8"/>
        <end position="21"/>
    </location>
</feature>
<keyword evidence="3" id="KW-1185">Reference proteome</keyword>
<evidence type="ECO:0000313" key="3">
    <source>
        <dbReference type="Proteomes" id="UP000756346"/>
    </source>
</evidence>
<feature type="compositionally biased region" description="Polar residues" evidence="1">
    <location>
        <begin position="152"/>
        <end position="163"/>
    </location>
</feature>
<organism evidence="2 3">
    <name type="scientific">Microdochium trichocladiopsis</name>
    <dbReference type="NCBI Taxonomy" id="1682393"/>
    <lineage>
        <taxon>Eukaryota</taxon>
        <taxon>Fungi</taxon>
        <taxon>Dikarya</taxon>
        <taxon>Ascomycota</taxon>
        <taxon>Pezizomycotina</taxon>
        <taxon>Sordariomycetes</taxon>
        <taxon>Xylariomycetidae</taxon>
        <taxon>Xylariales</taxon>
        <taxon>Microdochiaceae</taxon>
        <taxon>Microdochium</taxon>
    </lineage>
</organism>
<dbReference type="Proteomes" id="UP000756346">
    <property type="component" value="Unassembled WGS sequence"/>
</dbReference>
<feature type="compositionally biased region" description="Polar residues" evidence="1">
    <location>
        <begin position="513"/>
        <end position="525"/>
    </location>
</feature>
<feature type="compositionally biased region" description="Basic and acidic residues" evidence="1">
    <location>
        <begin position="282"/>
        <end position="291"/>
    </location>
</feature>
<feature type="compositionally biased region" description="Low complexity" evidence="1">
    <location>
        <begin position="119"/>
        <end position="131"/>
    </location>
</feature>
<dbReference type="AlphaFoldDB" id="A0A9P9BJ00"/>
<proteinExistence type="predicted"/>
<gene>
    <name evidence="2" type="ORF">B0I36DRAFT_338301</name>
</gene>
<feature type="region of interest" description="Disordered" evidence="1">
    <location>
        <begin position="508"/>
        <end position="560"/>
    </location>
</feature>
<reference evidence="2" key="1">
    <citation type="journal article" date="2021" name="Nat. Commun.">
        <title>Genetic determinants of endophytism in the Arabidopsis root mycobiome.</title>
        <authorList>
            <person name="Mesny F."/>
            <person name="Miyauchi S."/>
            <person name="Thiergart T."/>
            <person name="Pickel B."/>
            <person name="Atanasova L."/>
            <person name="Karlsson M."/>
            <person name="Huettel B."/>
            <person name="Barry K.W."/>
            <person name="Haridas S."/>
            <person name="Chen C."/>
            <person name="Bauer D."/>
            <person name="Andreopoulos W."/>
            <person name="Pangilinan J."/>
            <person name="LaButti K."/>
            <person name="Riley R."/>
            <person name="Lipzen A."/>
            <person name="Clum A."/>
            <person name="Drula E."/>
            <person name="Henrissat B."/>
            <person name="Kohler A."/>
            <person name="Grigoriev I.V."/>
            <person name="Martin F.M."/>
            <person name="Hacquard S."/>
        </authorList>
    </citation>
    <scope>NUCLEOTIDE SEQUENCE</scope>
    <source>
        <strain evidence="2">MPI-CAGE-CH-0230</strain>
    </source>
</reference>
<evidence type="ECO:0000256" key="1">
    <source>
        <dbReference type="SAM" id="MobiDB-lite"/>
    </source>
</evidence>
<sequence length="560" mass="61597">MSFLSKMLARRRDRRPPKRSAAHIPRGIATDLDDDVWNGPSLGPDVIPAIPRSPIDYAFNQKRNVWEPQPRPVSPILPIQADANRQQRLLDQQRQHRVRHQASTGDLERIVYFMSSPTASTFSSTSLPPLTQQDDKPLHRPGSRSREALSRWGSTTRRQQSPSRVDRSSSATPSPLSTLESFDVGTLPIEGPGGSLASPADGSSSAGGSDTSEEDERLPGRRYMRDAVARLPADQEEYFEPPPPPRELARQKSFQKIGSQQQQRGLADQVEYLSDGTDSDYDTEKDQHEPQGLEQFSRSSKQQQQPLQSPSMSTSTATTGPFLVDTMEEEEEDDDDDTDDELARLRQLQSQRYMQLQPRQQQQHTNHEINDYQVSDEDEYDDDDDYDDAAYEDDTVSELSSYSAAAAAFPLAAASSTIGIATTVNGKSAATAAAVADTGGETASTFSYQSTYQSTYQSQMDIRATALSPPPPARMSTAASHRLTDASRYNYNNDRASSNVVNLATLEADSSSRDGTFSRTDSNFSSGGGGGVADRHGDDRGRTSWVSSVSSYYGQPENAR</sequence>
<feature type="compositionally biased region" description="Low complexity" evidence="1">
    <location>
        <begin position="195"/>
        <end position="210"/>
    </location>
</feature>
<feature type="compositionally biased region" description="Low complexity" evidence="1">
    <location>
        <begin position="297"/>
        <end position="315"/>
    </location>
</feature>
<feature type="compositionally biased region" description="Acidic residues" evidence="1">
    <location>
        <begin position="374"/>
        <end position="389"/>
    </location>
</feature>
<feature type="compositionally biased region" description="Basic and acidic residues" evidence="1">
    <location>
        <begin position="133"/>
        <end position="149"/>
    </location>
</feature>
<name>A0A9P9BJ00_9PEZI</name>
<dbReference type="GeneID" id="70185283"/>
<feature type="compositionally biased region" description="Acidic residues" evidence="1">
    <location>
        <begin position="326"/>
        <end position="340"/>
    </location>
</feature>
<accession>A0A9P9BJ00</accession>
<feature type="compositionally biased region" description="Polar residues" evidence="1">
    <location>
        <begin position="252"/>
        <end position="264"/>
    </location>
</feature>
<feature type="compositionally biased region" description="Low complexity" evidence="1">
    <location>
        <begin position="349"/>
        <end position="363"/>
    </location>
</feature>
<feature type="compositionally biased region" description="Polar residues" evidence="1">
    <location>
        <begin position="544"/>
        <end position="553"/>
    </location>
</feature>
<feature type="compositionally biased region" description="Basic and acidic residues" evidence="1">
    <location>
        <begin position="533"/>
        <end position="542"/>
    </location>
</feature>
<feature type="region of interest" description="Disordered" evidence="1">
    <location>
        <begin position="1"/>
        <end position="26"/>
    </location>
</feature>